<evidence type="ECO:0000313" key="3">
    <source>
        <dbReference type="Proteomes" id="UP001550850"/>
    </source>
</evidence>
<feature type="signal peptide" evidence="1">
    <location>
        <begin position="1"/>
        <end position="29"/>
    </location>
</feature>
<name>A0ABV2YQI0_9ACTN</name>
<comment type="caution">
    <text evidence="2">The sequence shown here is derived from an EMBL/GenBank/DDBJ whole genome shotgun (WGS) entry which is preliminary data.</text>
</comment>
<dbReference type="EMBL" id="JBEZUR010000077">
    <property type="protein sequence ID" value="MEU3557969.1"/>
    <property type="molecule type" value="Genomic_DNA"/>
</dbReference>
<reference evidence="2 3" key="1">
    <citation type="submission" date="2024-06" db="EMBL/GenBank/DDBJ databases">
        <title>The Natural Products Discovery Center: Release of the First 8490 Sequenced Strains for Exploring Actinobacteria Biosynthetic Diversity.</title>
        <authorList>
            <person name="Kalkreuter E."/>
            <person name="Kautsar S.A."/>
            <person name="Yang D."/>
            <person name="Bader C.D."/>
            <person name="Teijaro C.N."/>
            <person name="Fluegel L."/>
            <person name="Davis C.M."/>
            <person name="Simpson J.R."/>
            <person name="Lauterbach L."/>
            <person name="Steele A.D."/>
            <person name="Gui C."/>
            <person name="Meng S."/>
            <person name="Li G."/>
            <person name="Viehrig K."/>
            <person name="Ye F."/>
            <person name="Su P."/>
            <person name="Kiefer A.F."/>
            <person name="Nichols A."/>
            <person name="Cepeda A.J."/>
            <person name="Yan W."/>
            <person name="Fan B."/>
            <person name="Jiang Y."/>
            <person name="Adhikari A."/>
            <person name="Zheng C.-J."/>
            <person name="Schuster L."/>
            <person name="Cowan T.M."/>
            <person name="Smanski M.J."/>
            <person name="Chevrette M.G."/>
            <person name="De Carvalho L.P.S."/>
            <person name="Shen B."/>
        </authorList>
    </citation>
    <scope>NUCLEOTIDE SEQUENCE [LARGE SCALE GENOMIC DNA]</scope>
    <source>
        <strain evidence="2 3">NPDC038104</strain>
    </source>
</reference>
<dbReference type="Proteomes" id="UP001550850">
    <property type="component" value="Unassembled WGS sequence"/>
</dbReference>
<organism evidence="2 3">
    <name type="scientific">Streptomyces fragilis</name>
    <dbReference type="NCBI Taxonomy" id="67301"/>
    <lineage>
        <taxon>Bacteria</taxon>
        <taxon>Bacillati</taxon>
        <taxon>Actinomycetota</taxon>
        <taxon>Actinomycetes</taxon>
        <taxon>Kitasatosporales</taxon>
        <taxon>Streptomycetaceae</taxon>
        <taxon>Streptomyces</taxon>
    </lineage>
</organism>
<dbReference type="RefSeq" id="WP_108952871.1">
    <property type="nucleotide sequence ID" value="NZ_BEVZ01000002.1"/>
</dbReference>
<evidence type="ECO:0000313" key="2">
    <source>
        <dbReference type="EMBL" id="MEU3557969.1"/>
    </source>
</evidence>
<evidence type="ECO:0000256" key="1">
    <source>
        <dbReference type="SAM" id="SignalP"/>
    </source>
</evidence>
<feature type="chain" id="PRO_5047262002" description="Secreted protein" evidence="1">
    <location>
        <begin position="30"/>
        <end position="78"/>
    </location>
</feature>
<protein>
    <recommendedName>
        <fullName evidence="4">Secreted protein</fullName>
    </recommendedName>
</protein>
<proteinExistence type="predicted"/>
<keyword evidence="3" id="KW-1185">Reference proteome</keyword>
<gene>
    <name evidence="2" type="ORF">AB0E65_27735</name>
</gene>
<keyword evidence="1" id="KW-0732">Signal</keyword>
<accession>A0ABV2YQI0</accession>
<evidence type="ECO:0008006" key="4">
    <source>
        <dbReference type="Google" id="ProtNLM"/>
    </source>
</evidence>
<sequence>MNKKTTRAAVVGTAALFAAALASGQPASAAETQTGRITSVQQLQESILRAAAYEQETAAGAGLGTDPIGKAADVTSSV</sequence>